<reference evidence="1 2" key="2">
    <citation type="journal article" date="2021" name="Microorganisms">
        <title>The Ever-Expanding Pseudomonas Genus: Description of 43 New Species and Partition of the Pseudomonas putida Group.</title>
        <authorList>
            <person name="Girard L."/>
            <person name="Lood C."/>
            <person name="Hofte M."/>
            <person name="Vandamme P."/>
            <person name="Rokni-Zadeh H."/>
            <person name="van Noort V."/>
            <person name="Lavigne R."/>
            <person name="De Mot R."/>
        </authorList>
    </citation>
    <scope>NUCLEOTIDE SEQUENCE [LARGE SCALE GENOMIC DNA]</scope>
    <source>
        <strain evidence="1 2">RW9S1A</strain>
    </source>
</reference>
<dbReference type="Proteomes" id="UP000633418">
    <property type="component" value="Chromosome"/>
</dbReference>
<protein>
    <submittedName>
        <fullName evidence="1">Uncharacterized protein</fullName>
    </submittedName>
</protein>
<evidence type="ECO:0000313" key="1">
    <source>
        <dbReference type="EMBL" id="QXI38114.1"/>
    </source>
</evidence>
<sequence>MSHTLQQPAPLLGSASPSQDWNTSMGWNISIQGDVQWSSYQTAQGNIAVQLTLSGECDVKIDFSQLVNELSLGTHICRFGKNVVHAYWLTFFDGESHFVPGPTQFGGHQHEQHSPLCSLTLSTGPQSIVQLRSLQWSLLRLH</sequence>
<gene>
    <name evidence="1" type="ORF">HU772_022765</name>
</gene>
<evidence type="ECO:0000313" key="2">
    <source>
        <dbReference type="Proteomes" id="UP000633418"/>
    </source>
</evidence>
<dbReference type="RefSeq" id="WP_186656361.1">
    <property type="nucleotide sequence ID" value="NZ_CP077095.1"/>
</dbReference>
<name>A0A9E6PVU4_9PSED</name>
<organism evidence="1 2">
    <name type="scientific">Pseudomonas xantholysinigenes</name>
    <dbReference type="NCBI Taxonomy" id="2745490"/>
    <lineage>
        <taxon>Bacteria</taxon>
        <taxon>Pseudomonadati</taxon>
        <taxon>Pseudomonadota</taxon>
        <taxon>Gammaproteobacteria</taxon>
        <taxon>Pseudomonadales</taxon>
        <taxon>Pseudomonadaceae</taxon>
        <taxon>Pseudomonas</taxon>
    </lineage>
</organism>
<reference evidence="1 2" key="1">
    <citation type="journal article" date="2020" name="Microorganisms">
        <title>Reliable Identification of Environmental Pseudomonas Isolates Using the rpoD Gene.</title>
        <authorList>
            <consortium name="The Broad Institute Genome Sequencing Platform"/>
            <person name="Girard L."/>
            <person name="Lood C."/>
            <person name="Rokni-Zadeh H."/>
            <person name="van Noort V."/>
            <person name="Lavigne R."/>
            <person name="De Mot R."/>
        </authorList>
    </citation>
    <scope>NUCLEOTIDE SEQUENCE [LARGE SCALE GENOMIC DNA]</scope>
    <source>
        <strain evidence="1 2">RW9S1A</strain>
    </source>
</reference>
<dbReference type="AlphaFoldDB" id="A0A9E6PVU4"/>
<dbReference type="EMBL" id="CP077095">
    <property type="protein sequence ID" value="QXI38114.1"/>
    <property type="molecule type" value="Genomic_DNA"/>
</dbReference>
<keyword evidence="2" id="KW-1185">Reference proteome</keyword>
<proteinExistence type="predicted"/>
<accession>A0A9E6PVU4</accession>
<dbReference type="KEGG" id="pxn:HU772_022765"/>